<sequence length="260" mass="28800">MKVMVVRLLRKIHRFGGPWQACQNLAQQFCFTSSAATISFVSSLSGSITSSASGGKIVAKDTSLRRALASLPKLSSAILFHFISRNHLFCFFLKRFNNFLSISAKAVGKDGNRSLRSLPFIAPRTSAKTGIVLQGPSLPQCQGRRQRRESFFKVPPFVSSKPAGKDGNRSSRSVSAVLQLEGRSENFSSSRPFGKYSRSAPGLPLDPRPLGEFFKVKAARKIFKAAPGRPSARRPFRDFFSRSRPFRECFLGQGRSENFI</sequence>
<organism evidence="1 2">
    <name type="scientific">Nezara viridula</name>
    <name type="common">Southern green stink bug</name>
    <name type="synonym">Cimex viridulus</name>
    <dbReference type="NCBI Taxonomy" id="85310"/>
    <lineage>
        <taxon>Eukaryota</taxon>
        <taxon>Metazoa</taxon>
        <taxon>Ecdysozoa</taxon>
        <taxon>Arthropoda</taxon>
        <taxon>Hexapoda</taxon>
        <taxon>Insecta</taxon>
        <taxon>Pterygota</taxon>
        <taxon>Neoptera</taxon>
        <taxon>Paraneoptera</taxon>
        <taxon>Hemiptera</taxon>
        <taxon>Heteroptera</taxon>
        <taxon>Panheteroptera</taxon>
        <taxon>Pentatomomorpha</taxon>
        <taxon>Pentatomoidea</taxon>
        <taxon>Pentatomidae</taxon>
        <taxon>Pentatominae</taxon>
        <taxon>Nezara</taxon>
    </lineage>
</organism>
<dbReference type="Proteomes" id="UP001152798">
    <property type="component" value="Chromosome 7"/>
</dbReference>
<gene>
    <name evidence="1" type="ORF">NEZAVI_LOCUS15411</name>
</gene>
<keyword evidence="2" id="KW-1185">Reference proteome</keyword>
<evidence type="ECO:0000313" key="1">
    <source>
        <dbReference type="EMBL" id="CAH1407773.1"/>
    </source>
</evidence>
<accession>A0A9P0MZ62</accession>
<dbReference type="EMBL" id="OV725083">
    <property type="protein sequence ID" value="CAH1407773.1"/>
    <property type="molecule type" value="Genomic_DNA"/>
</dbReference>
<name>A0A9P0MZ62_NEZVI</name>
<protein>
    <submittedName>
        <fullName evidence="1">Uncharacterized protein</fullName>
    </submittedName>
</protein>
<reference evidence="1" key="1">
    <citation type="submission" date="2022-01" db="EMBL/GenBank/DDBJ databases">
        <authorList>
            <person name="King R."/>
        </authorList>
    </citation>
    <scope>NUCLEOTIDE SEQUENCE</scope>
</reference>
<proteinExistence type="predicted"/>
<dbReference type="AlphaFoldDB" id="A0A9P0MZ62"/>
<evidence type="ECO:0000313" key="2">
    <source>
        <dbReference type="Proteomes" id="UP001152798"/>
    </source>
</evidence>